<evidence type="ECO:0000313" key="2">
    <source>
        <dbReference type="Proteomes" id="UP000612233"/>
    </source>
</evidence>
<keyword evidence="2" id="KW-1185">Reference proteome</keyword>
<protein>
    <submittedName>
        <fullName evidence="1">Uncharacterized protein</fullName>
    </submittedName>
</protein>
<sequence length="236" mass="26102">MKKNRWVPMMGLLALFNACKSKDVAPAIAISGDFTFESGLEGWQAGFADYPEASREQYELQATHSLVPANLSPRTYSFRISGTNHSDDLFMFLKKQFSGLQPNQTYQLTFDLILASQYPQHSIGVGGSPGGSVYLKAGASQVEPNPVLNGQGFWLMNIDKSNQSQPGRDMQMLGTVGIEANDFVYERITRTNRANPMRVTADGAGKLWLIVGTDSGFEANTTLYYDEIKVHFQPVE</sequence>
<reference evidence="1" key="1">
    <citation type="submission" date="2020-09" db="EMBL/GenBank/DDBJ databases">
        <authorList>
            <person name="Kim M.K."/>
        </authorList>
    </citation>
    <scope>NUCLEOTIDE SEQUENCE</scope>
    <source>
        <strain evidence="1">BT664</strain>
    </source>
</reference>
<gene>
    <name evidence="1" type="ORF">IC235_00485</name>
</gene>
<organism evidence="1 2">
    <name type="scientific">Hymenobacter montanus</name>
    <dbReference type="NCBI Taxonomy" id="2771359"/>
    <lineage>
        <taxon>Bacteria</taxon>
        <taxon>Pseudomonadati</taxon>
        <taxon>Bacteroidota</taxon>
        <taxon>Cytophagia</taxon>
        <taxon>Cytophagales</taxon>
        <taxon>Hymenobacteraceae</taxon>
        <taxon>Hymenobacter</taxon>
    </lineage>
</organism>
<comment type="caution">
    <text evidence="1">The sequence shown here is derived from an EMBL/GenBank/DDBJ whole genome shotgun (WGS) entry which is preliminary data.</text>
</comment>
<dbReference type="RefSeq" id="WP_191003192.1">
    <property type="nucleotide sequence ID" value="NZ_JACXAD010000001.1"/>
</dbReference>
<evidence type="ECO:0000313" key="1">
    <source>
        <dbReference type="EMBL" id="MBD2766364.1"/>
    </source>
</evidence>
<dbReference type="AlphaFoldDB" id="A0A927BA12"/>
<name>A0A927BA12_9BACT</name>
<dbReference type="Proteomes" id="UP000612233">
    <property type="component" value="Unassembled WGS sequence"/>
</dbReference>
<dbReference type="EMBL" id="JACXAD010000001">
    <property type="protein sequence ID" value="MBD2766364.1"/>
    <property type="molecule type" value="Genomic_DNA"/>
</dbReference>
<accession>A0A927BA12</accession>
<proteinExistence type="predicted"/>